<dbReference type="Pfam" id="PF00588">
    <property type="entry name" value="SpoU_methylase"/>
    <property type="match status" value="1"/>
</dbReference>
<evidence type="ECO:0000259" key="8">
    <source>
        <dbReference type="Pfam" id="PF00588"/>
    </source>
</evidence>
<dbReference type="GO" id="GO:0141102">
    <property type="term" value="F:tRNA (5-carboxymethylaminomethyluridine(34)-2'-O)-methyltransferase activity"/>
    <property type="evidence" value="ECO:0007669"/>
    <property type="project" value="RHEA"/>
</dbReference>
<dbReference type="HAMAP" id="MF_01885">
    <property type="entry name" value="tRNA_methyltr_TrmL"/>
    <property type="match status" value="1"/>
</dbReference>
<dbReference type="PANTHER" id="PTHR42971">
    <property type="entry name" value="TRNA (CYTIDINE(34)-2'-O)-METHYLTRANSFERASE"/>
    <property type="match status" value="1"/>
</dbReference>
<feature type="binding site" evidence="6 7">
    <location>
        <position position="121"/>
    </location>
    <ligand>
        <name>S-adenosyl-L-methionine</name>
        <dbReference type="ChEBI" id="CHEBI:59789"/>
    </ligand>
</feature>
<feature type="binding site" evidence="6 7">
    <location>
        <position position="100"/>
    </location>
    <ligand>
        <name>S-adenosyl-L-methionine</name>
        <dbReference type="ChEBI" id="CHEBI:59789"/>
    </ligand>
</feature>
<dbReference type="Proteomes" id="UP000242699">
    <property type="component" value="Unassembled WGS sequence"/>
</dbReference>
<sequence length="155" mass="17806">MHVVLVEPEIPPNTGNIARTCAATNSCLHLVEPLGFSVSDRYLRRAGIDYWEFVPVRIHPDWHAVVEWLGNPDKWYYFTSHSSRFYTEARYDPDSVLVFGKESTGLPGDLLEKYPQSTYVIPMNRHVRSLNLSNAVAIVVYEAMRQQSFMPMELS</sequence>
<comment type="similarity">
    <text evidence="6">Belongs to the class IV-like SAM-binding methyltransferase superfamily. RNA methyltransferase TrmH family. TrmL subfamily.</text>
</comment>
<dbReference type="GO" id="GO:0003723">
    <property type="term" value="F:RNA binding"/>
    <property type="evidence" value="ECO:0007669"/>
    <property type="project" value="InterPro"/>
</dbReference>
<evidence type="ECO:0000256" key="4">
    <source>
        <dbReference type="ARBA" id="ARBA00022691"/>
    </source>
</evidence>
<comment type="caution">
    <text evidence="6">Lacks conserved residue(s) required for the propagation of feature annotation.</text>
</comment>
<evidence type="ECO:0000256" key="5">
    <source>
        <dbReference type="ARBA" id="ARBA00022694"/>
    </source>
</evidence>
<name>A0A2T2X6S4_9FIRM</name>
<evidence type="ECO:0000256" key="7">
    <source>
        <dbReference type="PIRSR" id="PIRSR029256-1"/>
    </source>
</evidence>
<dbReference type="Gene3D" id="3.40.1280.10">
    <property type="match status" value="1"/>
</dbReference>
<dbReference type="PIRSF" id="PIRSF029256">
    <property type="entry name" value="SpoU_TrmH_prd"/>
    <property type="match status" value="1"/>
</dbReference>
<dbReference type="GO" id="GO:0042802">
    <property type="term" value="F:identical protein binding"/>
    <property type="evidence" value="ECO:0007669"/>
    <property type="project" value="UniProtKB-ARBA"/>
</dbReference>
<keyword evidence="1 6" id="KW-0963">Cytoplasm</keyword>
<comment type="caution">
    <text evidence="9">The sequence shown here is derived from an EMBL/GenBank/DDBJ whole genome shotgun (WGS) entry which is preliminary data.</text>
</comment>
<feature type="domain" description="tRNA/rRNA methyltransferase SpoU type" evidence="8">
    <location>
        <begin position="1"/>
        <end position="141"/>
    </location>
</feature>
<comment type="catalytic activity">
    <reaction evidence="6">
        <text>5-carboxymethylaminomethyluridine(34) in tRNA(Leu) + S-adenosyl-L-methionine = 5-carboxymethylaminomethyl-2'-O-methyluridine(34) in tRNA(Leu) + S-adenosyl-L-homocysteine + H(+)</text>
        <dbReference type="Rhea" id="RHEA:43088"/>
        <dbReference type="Rhea" id="RHEA-COMP:10333"/>
        <dbReference type="Rhea" id="RHEA-COMP:10334"/>
        <dbReference type="ChEBI" id="CHEBI:15378"/>
        <dbReference type="ChEBI" id="CHEBI:57856"/>
        <dbReference type="ChEBI" id="CHEBI:59789"/>
        <dbReference type="ChEBI" id="CHEBI:74508"/>
        <dbReference type="ChEBI" id="CHEBI:74511"/>
        <dbReference type="EC" id="2.1.1.207"/>
    </reaction>
</comment>
<dbReference type="EC" id="2.1.1.207" evidence="6"/>
<protein>
    <recommendedName>
        <fullName evidence="6">Putative tRNA (cytidine(34)-2'-O)-methyltransferase</fullName>
        <ecNumber evidence="6">2.1.1.207</ecNumber>
    </recommendedName>
    <alternativeName>
        <fullName evidence="6">tRNA (cytidine/uridine-2'-O-)-methyltransferase</fullName>
    </alternativeName>
</protein>
<comment type="catalytic activity">
    <reaction evidence="6">
        <text>cytidine(34) in tRNA + S-adenosyl-L-methionine = 2'-O-methylcytidine(34) in tRNA + S-adenosyl-L-homocysteine + H(+)</text>
        <dbReference type="Rhea" id="RHEA:43084"/>
        <dbReference type="Rhea" id="RHEA-COMP:10331"/>
        <dbReference type="Rhea" id="RHEA-COMP:10332"/>
        <dbReference type="ChEBI" id="CHEBI:15378"/>
        <dbReference type="ChEBI" id="CHEBI:57856"/>
        <dbReference type="ChEBI" id="CHEBI:59789"/>
        <dbReference type="ChEBI" id="CHEBI:74495"/>
        <dbReference type="ChEBI" id="CHEBI:82748"/>
        <dbReference type="EC" id="2.1.1.207"/>
    </reaction>
</comment>
<gene>
    <name evidence="9" type="ORF">C7B43_06750</name>
</gene>
<keyword evidence="5 6" id="KW-0819">tRNA processing</keyword>
<dbReference type="AlphaFoldDB" id="A0A2T2X6S4"/>
<dbReference type="PANTHER" id="PTHR42971:SF1">
    <property type="entry name" value="TRNA (CYTIDINE(34)-2'-O)-METHYLTRANSFERASE"/>
    <property type="match status" value="1"/>
</dbReference>
<feature type="binding site" evidence="6 7">
    <location>
        <position position="129"/>
    </location>
    <ligand>
        <name>S-adenosyl-L-methionine</name>
        <dbReference type="ChEBI" id="CHEBI:59789"/>
    </ligand>
</feature>
<dbReference type="InterPro" id="IPR029026">
    <property type="entry name" value="tRNA_m1G_MTases_N"/>
</dbReference>
<reference evidence="9 10" key="1">
    <citation type="journal article" date="2014" name="BMC Genomics">
        <title>Comparison of environmental and isolate Sulfobacillus genomes reveals diverse carbon, sulfur, nitrogen, and hydrogen metabolisms.</title>
        <authorList>
            <person name="Justice N.B."/>
            <person name="Norman A."/>
            <person name="Brown C.T."/>
            <person name="Singh A."/>
            <person name="Thomas B.C."/>
            <person name="Banfield J.F."/>
        </authorList>
    </citation>
    <scope>NUCLEOTIDE SEQUENCE [LARGE SCALE GENOMIC DNA]</scope>
    <source>
        <strain evidence="9">AMDSBA1</strain>
    </source>
</reference>
<dbReference type="InterPro" id="IPR001537">
    <property type="entry name" value="SpoU_MeTrfase"/>
</dbReference>
<dbReference type="EMBL" id="PXYT01000012">
    <property type="protein sequence ID" value="PSR30203.1"/>
    <property type="molecule type" value="Genomic_DNA"/>
</dbReference>
<dbReference type="CDD" id="cd18094">
    <property type="entry name" value="SpoU-like_TrmL"/>
    <property type="match status" value="1"/>
</dbReference>
<keyword evidence="3 6" id="KW-0808">Transferase</keyword>
<evidence type="ECO:0000256" key="1">
    <source>
        <dbReference type="ARBA" id="ARBA00022490"/>
    </source>
</evidence>
<keyword evidence="4 6" id="KW-0949">S-adenosyl-L-methionine</keyword>
<keyword evidence="2 6" id="KW-0489">Methyltransferase</keyword>
<dbReference type="InterPro" id="IPR016914">
    <property type="entry name" value="TrmL"/>
</dbReference>
<dbReference type="InterPro" id="IPR029028">
    <property type="entry name" value="Alpha/beta_knot_MTases"/>
</dbReference>
<evidence type="ECO:0000313" key="10">
    <source>
        <dbReference type="Proteomes" id="UP000242699"/>
    </source>
</evidence>
<proteinExistence type="inferred from homology"/>
<dbReference type="FunFam" id="3.40.1280.10:FF:000002">
    <property type="entry name" value="Peptidylprolyl isomerase"/>
    <property type="match status" value="1"/>
</dbReference>
<organism evidence="9 10">
    <name type="scientific">Sulfobacillus benefaciens</name>
    <dbReference type="NCBI Taxonomy" id="453960"/>
    <lineage>
        <taxon>Bacteria</taxon>
        <taxon>Bacillati</taxon>
        <taxon>Bacillota</taxon>
        <taxon>Clostridia</taxon>
        <taxon>Eubacteriales</taxon>
        <taxon>Clostridiales Family XVII. Incertae Sedis</taxon>
        <taxon>Sulfobacillus</taxon>
    </lineage>
</organism>
<evidence type="ECO:0000256" key="6">
    <source>
        <dbReference type="HAMAP-Rule" id="MF_01885"/>
    </source>
</evidence>
<dbReference type="GO" id="GO:0002130">
    <property type="term" value="P:wobble position ribose methylation"/>
    <property type="evidence" value="ECO:0007669"/>
    <property type="project" value="TreeGrafter"/>
</dbReference>
<evidence type="ECO:0000256" key="2">
    <source>
        <dbReference type="ARBA" id="ARBA00022603"/>
    </source>
</evidence>
<evidence type="ECO:0000313" key="9">
    <source>
        <dbReference type="EMBL" id="PSR30203.1"/>
    </source>
</evidence>
<comment type="function">
    <text evidence="6">Could methylate the ribose at the nucleotide 34 wobble position in tRNA.</text>
</comment>
<evidence type="ECO:0000256" key="3">
    <source>
        <dbReference type="ARBA" id="ARBA00022679"/>
    </source>
</evidence>
<dbReference type="SUPFAM" id="SSF75217">
    <property type="entry name" value="alpha/beta knot"/>
    <property type="match status" value="1"/>
</dbReference>
<dbReference type="GO" id="GO:0141098">
    <property type="term" value="F:tRNA (cytidine(34)-2'-O)-methyltransferase activity"/>
    <property type="evidence" value="ECO:0007669"/>
    <property type="project" value="RHEA"/>
</dbReference>
<comment type="subcellular location">
    <subcellularLocation>
        <location evidence="6">Cytoplasm</location>
    </subcellularLocation>
</comment>
<dbReference type="GO" id="GO:0005737">
    <property type="term" value="C:cytoplasm"/>
    <property type="evidence" value="ECO:0007669"/>
    <property type="project" value="UniProtKB-SubCell"/>
</dbReference>
<accession>A0A2T2X6S4</accession>